<proteinExistence type="predicted"/>
<feature type="transmembrane region" description="Helical" evidence="6">
    <location>
        <begin position="262"/>
        <end position="285"/>
    </location>
</feature>
<dbReference type="InterPro" id="IPR005275">
    <property type="entry name" value="Lfuc_symporter_FucP"/>
</dbReference>
<evidence type="ECO:0000256" key="1">
    <source>
        <dbReference type="ARBA" id="ARBA00004429"/>
    </source>
</evidence>
<keyword evidence="4 6" id="KW-1133">Transmembrane helix</keyword>
<dbReference type="Gene3D" id="1.20.1250.20">
    <property type="entry name" value="MFS general substrate transporter like domains"/>
    <property type="match status" value="2"/>
</dbReference>
<comment type="caution">
    <text evidence="8">The sequence shown here is derived from an EMBL/GenBank/DDBJ whole genome shotgun (WGS) entry which is preliminary data.</text>
</comment>
<evidence type="ECO:0000256" key="3">
    <source>
        <dbReference type="ARBA" id="ARBA00022692"/>
    </source>
</evidence>
<dbReference type="InterPro" id="IPR020846">
    <property type="entry name" value="MFS_dom"/>
</dbReference>
<feature type="transmembrane region" description="Helical" evidence="6">
    <location>
        <begin position="66"/>
        <end position="86"/>
    </location>
</feature>
<dbReference type="GO" id="GO:0015535">
    <property type="term" value="F:fucose:proton symporter activity"/>
    <property type="evidence" value="ECO:0007669"/>
    <property type="project" value="InterPro"/>
</dbReference>
<dbReference type="EMBL" id="DTKL01000066">
    <property type="protein sequence ID" value="HGY95118.1"/>
    <property type="molecule type" value="Genomic_DNA"/>
</dbReference>
<dbReference type="CDD" id="cd17394">
    <property type="entry name" value="MFS_FucP_like"/>
    <property type="match status" value="1"/>
</dbReference>
<dbReference type="SUPFAM" id="SSF103473">
    <property type="entry name" value="MFS general substrate transporter"/>
    <property type="match status" value="1"/>
</dbReference>
<feature type="transmembrane region" description="Helical" evidence="6">
    <location>
        <begin position="327"/>
        <end position="346"/>
    </location>
</feature>
<dbReference type="InterPro" id="IPR011701">
    <property type="entry name" value="MFS"/>
</dbReference>
<dbReference type="PANTHER" id="PTHR43702:SF11">
    <property type="entry name" value="L-FUCOSE-PROTON SYMPORTER"/>
    <property type="match status" value="1"/>
</dbReference>
<dbReference type="InterPro" id="IPR036259">
    <property type="entry name" value="MFS_trans_sf"/>
</dbReference>
<evidence type="ECO:0000256" key="2">
    <source>
        <dbReference type="ARBA" id="ARBA00022475"/>
    </source>
</evidence>
<keyword evidence="3 6" id="KW-0812">Transmembrane</keyword>
<evidence type="ECO:0000259" key="7">
    <source>
        <dbReference type="PROSITE" id="PS50850"/>
    </source>
</evidence>
<organism evidence="8">
    <name type="scientific">Acidobacterium capsulatum</name>
    <dbReference type="NCBI Taxonomy" id="33075"/>
    <lineage>
        <taxon>Bacteria</taxon>
        <taxon>Pseudomonadati</taxon>
        <taxon>Acidobacteriota</taxon>
        <taxon>Terriglobia</taxon>
        <taxon>Terriglobales</taxon>
        <taxon>Acidobacteriaceae</taxon>
        <taxon>Acidobacterium</taxon>
    </lineage>
</organism>
<dbReference type="GO" id="GO:0005886">
    <property type="term" value="C:plasma membrane"/>
    <property type="evidence" value="ECO:0007669"/>
    <property type="project" value="UniProtKB-SubCell"/>
</dbReference>
<comment type="subcellular location">
    <subcellularLocation>
        <location evidence="1">Cell inner membrane</location>
        <topology evidence="1">Multi-pass membrane protein</topology>
    </subcellularLocation>
</comment>
<evidence type="ECO:0000256" key="4">
    <source>
        <dbReference type="ARBA" id="ARBA00022989"/>
    </source>
</evidence>
<dbReference type="NCBIfam" id="TIGR00885">
    <property type="entry name" value="fucP"/>
    <property type="match status" value="1"/>
</dbReference>
<dbReference type="InterPro" id="IPR050375">
    <property type="entry name" value="MFS_TsgA-like"/>
</dbReference>
<protein>
    <submittedName>
        <fullName evidence="8">L-fucose:H+ symporter permease</fullName>
    </submittedName>
</protein>
<evidence type="ECO:0000313" key="8">
    <source>
        <dbReference type="EMBL" id="HGY95118.1"/>
    </source>
</evidence>
<feature type="transmembrane region" description="Helical" evidence="6">
    <location>
        <begin position="29"/>
        <end position="46"/>
    </location>
</feature>
<reference evidence="8" key="1">
    <citation type="journal article" date="2020" name="mSystems">
        <title>Genome- and Community-Level Interaction Insights into Carbon Utilization and Element Cycling Functions of Hydrothermarchaeota in Hydrothermal Sediment.</title>
        <authorList>
            <person name="Zhou Z."/>
            <person name="Liu Y."/>
            <person name="Xu W."/>
            <person name="Pan J."/>
            <person name="Luo Z.H."/>
            <person name="Li M."/>
        </authorList>
    </citation>
    <scope>NUCLEOTIDE SEQUENCE [LARGE SCALE GENOMIC DNA]</scope>
    <source>
        <strain evidence="8">SpSt-855</strain>
    </source>
</reference>
<dbReference type="AlphaFoldDB" id="A0A7V4XTV7"/>
<dbReference type="PANTHER" id="PTHR43702">
    <property type="entry name" value="L-FUCOSE-PROTON SYMPORTER"/>
    <property type="match status" value="1"/>
</dbReference>
<sequence>MLPSTPMLPESPVHHSGADDNAPIITRKTLLPFVLITALFFLWAIPNNLNDVLIRQFMKSFVMTRLQAGLVQFAFYLGYFFLALPAGFIMRRFGYKSGFLIGLSFFTLGAFLFWPAAVANSYSFFLAALFIIASGCSFLETASNPFIVQLGDPRSAARRLNLAQAFNPLGSITGVLIGTIFIFSGIHLSATQIAAQKAAHTYLAYLHSETLRVADPYLVLSAFTLGLLILIAITRFPHDLTDSHEQQEEHGSIATLLQKPHFVLAVLAQFAYVGAQVGTWSYFIPYVVSYTPEHNKAAGYLLTMSLVGFGVGRFFSAWLMRYVRPSLLMGIYCIANTILAALGIFLPGWIGVWSLLLSSFFMSLMYPTIFAQGIRELGEDAKIGGSILVMSIVGGALIPLLMGYIADASGNQALAYLVPLAAYLLIGAYSFGDWRTMRVTHA</sequence>
<feature type="domain" description="Major facilitator superfamily (MFS) profile" evidence="7">
    <location>
        <begin position="32"/>
        <end position="442"/>
    </location>
</feature>
<dbReference type="PROSITE" id="PS50850">
    <property type="entry name" value="MFS"/>
    <property type="match status" value="1"/>
</dbReference>
<feature type="transmembrane region" description="Helical" evidence="6">
    <location>
        <begin position="383"/>
        <end position="406"/>
    </location>
</feature>
<feature type="transmembrane region" description="Helical" evidence="6">
    <location>
        <begin position="412"/>
        <end position="432"/>
    </location>
</feature>
<evidence type="ECO:0000256" key="5">
    <source>
        <dbReference type="ARBA" id="ARBA00023136"/>
    </source>
</evidence>
<feature type="transmembrane region" description="Helical" evidence="6">
    <location>
        <begin position="297"/>
        <end position="315"/>
    </location>
</feature>
<name>A0A7V4XTV7_9BACT</name>
<feature type="transmembrane region" description="Helical" evidence="6">
    <location>
        <begin position="352"/>
        <end position="371"/>
    </location>
</feature>
<feature type="transmembrane region" description="Helical" evidence="6">
    <location>
        <begin position="98"/>
        <end position="118"/>
    </location>
</feature>
<keyword evidence="5 6" id="KW-0472">Membrane</keyword>
<dbReference type="Pfam" id="PF07690">
    <property type="entry name" value="MFS_1"/>
    <property type="match status" value="1"/>
</dbReference>
<feature type="transmembrane region" description="Helical" evidence="6">
    <location>
        <begin position="214"/>
        <end position="233"/>
    </location>
</feature>
<evidence type="ECO:0000256" key="6">
    <source>
        <dbReference type="SAM" id="Phobius"/>
    </source>
</evidence>
<keyword evidence="2" id="KW-1003">Cell membrane</keyword>
<accession>A0A7V4XTV7</accession>
<feature type="transmembrane region" description="Helical" evidence="6">
    <location>
        <begin position="124"/>
        <end position="148"/>
    </location>
</feature>
<feature type="transmembrane region" description="Helical" evidence="6">
    <location>
        <begin position="169"/>
        <end position="194"/>
    </location>
</feature>
<gene>
    <name evidence="8" type="primary">fucP</name>
    <name evidence="8" type="ORF">ENW50_10625</name>
</gene>